<dbReference type="Gene3D" id="1.10.510.10">
    <property type="entry name" value="Transferase(Phosphotransferase) domain 1"/>
    <property type="match status" value="1"/>
</dbReference>
<dbReference type="InterPro" id="IPR008271">
    <property type="entry name" value="Ser/Thr_kinase_AS"/>
</dbReference>
<keyword evidence="3" id="KW-0808">Transferase</keyword>
<dbReference type="EC" id="2.7.11.1" evidence="1"/>
<gene>
    <name evidence="16" type="ORF">RGQ29_015412</name>
</gene>
<evidence type="ECO:0000256" key="3">
    <source>
        <dbReference type="ARBA" id="ARBA00022679"/>
    </source>
</evidence>
<evidence type="ECO:0000256" key="6">
    <source>
        <dbReference type="ARBA" id="ARBA00022777"/>
    </source>
</evidence>
<keyword evidence="6" id="KW-0418">Kinase</keyword>
<dbReference type="InterPro" id="IPR000719">
    <property type="entry name" value="Prot_kinase_dom"/>
</dbReference>
<keyword evidence="9" id="KW-0325">Glycoprotein</keyword>
<accession>A0AAN7J4K1</accession>
<dbReference type="FunFam" id="2.90.10.10:FF:000005">
    <property type="entry name" value="G-type lectin S-receptor-like serine/threonine-protein kinase"/>
    <property type="match status" value="1"/>
</dbReference>
<dbReference type="InterPro" id="IPR003609">
    <property type="entry name" value="Pan_app"/>
</dbReference>
<evidence type="ECO:0000313" key="17">
    <source>
        <dbReference type="Proteomes" id="UP001324115"/>
    </source>
</evidence>
<evidence type="ECO:0000256" key="8">
    <source>
        <dbReference type="ARBA" id="ARBA00023157"/>
    </source>
</evidence>
<feature type="domain" description="Bulb-type lectin" evidence="14">
    <location>
        <begin position="26"/>
        <end position="150"/>
    </location>
</feature>
<dbReference type="Gene3D" id="3.30.200.20">
    <property type="entry name" value="Phosphorylase Kinase, domain 1"/>
    <property type="match status" value="1"/>
</dbReference>
<comment type="caution">
    <text evidence="16">The sequence shown here is derived from an EMBL/GenBank/DDBJ whole genome shotgun (WGS) entry which is preliminary data.</text>
</comment>
<dbReference type="SMART" id="SM00220">
    <property type="entry name" value="S_TKc"/>
    <property type="match status" value="1"/>
</dbReference>
<dbReference type="Pfam" id="PF01453">
    <property type="entry name" value="B_lectin"/>
    <property type="match status" value="1"/>
</dbReference>
<keyword evidence="4 12" id="KW-0732">Signal</keyword>
<sequence length="616" mass="69733">MMNSAKGSWNTLLLLSLLLCPICISLDTITPNQPLKDCQLLLSNQKTFALGFFNPGNSSYRYVGIWYKQITEQTVVWVANINNPLNDTSGVLSINGKGNLELHTQNQTIPLWSTNVSFSLLDVGNLVLVQQDNQHVTRQSFDYPTNTMLLLYETWAGLANGLNRFLTSWKSKDDLGIGNYSYQMVPTGYPQMSLYMGQTLLWHAGSWTSLRWSGVPKMTSNYFNISFVNNQDEVTIMYGTSSKLASPKVFTKMVFAPQELCDKYLNCGPNSYCWVNFECMCFPRFEPKLSHDWYFRDRSSGCVGEKQGVSMCNNGEGFVNLARVDMSLSLKVCEQKCLRTCSCMAYASANESEGGIGCLTWQEDLVDIRTYSDVGQDLNIHVDMRHNTYSYSADSTLPYFEDSPSRRDLDGTRRNSNLPLFDIRTIIAATDNFFIANKLGQGLLHNGMEIAIKRLSKCSRQGVEQFRTEVALIAKLQRRNLVRILDCWILYLHQNSRLRIIHRDLKASNVLLDNALNPKISDFGMARIVGGDQIEANTNCVYAMQGLFSINSDVYSFGVLLLEIIIGKKNSTYHRDGPSSNLIGHLIEPNMINIMSQVWDLWREDNSMKIVDLLLD</sequence>
<evidence type="ECO:0000256" key="11">
    <source>
        <dbReference type="ARBA" id="ARBA00048679"/>
    </source>
</evidence>
<dbReference type="FunFam" id="1.10.510.10:FF:001023">
    <property type="entry name" value="Os07g0541700 protein"/>
    <property type="match status" value="1"/>
</dbReference>
<protein>
    <recommendedName>
        <fullName evidence="1">non-specific serine/threonine protein kinase</fullName>
        <ecNumber evidence="1">2.7.11.1</ecNumber>
    </recommendedName>
</protein>
<evidence type="ECO:0000256" key="1">
    <source>
        <dbReference type="ARBA" id="ARBA00012513"/>
    </source>
</evidence>
<keyword evidence="7" id="KW-0067">ATP-binding</keyword>
<name>A0AAN7J4K1_QUERU</name>
<comment type="catalytic activity">
    <reaction evidence="10">
        <text>L-threonyl-[protein] + ATP = O-phospho-L-threonyl-[protein] + ADP + H(+)</text>
        <dbReference type="Rhea" id="RHEA:46608"/>
        <dbReference type="Rhea" id="RHEA-COMP:11060"/>
        <dbReference type="Rhea" id="RHEA-COMP:11605"/>
        <dbReference type="ChEBI" id="CHEBI:15378"/>
        <dbReference type="ChEBI" id="CHEBI:30013"/>
        <dbReference type="ChEBI" id="CHEBI:30616"/>
        <dbReference type="ChEBI" id="CHEBI:61977"/>
        <dbReference type="ChEBI" id="CHEBI:456216"/>
        <dbReference type="EC" id="2.7.11.1"/>
    </reaction>
</comment>
<dbReference type="AlphaFoldDB" id="A0AAN7J4K1"/>
<dbReference type="GO" id="GO:0005524">
    <property type="term" value="F:ATP binding"/>
    <property type="evidence" value="ECO:0007669"/>
    <property type="project" value="UniProtKB-KW"/>
</dbReference>
<evidence type="ECO:0000259" key="14">
    <source>
        <dbReference type="PROSITE" id="PS50927"/>
    </source>
</evidence>
<dbReference type="SUPFAM" id="SSF56112">
    <property type="entry name" value="Protein kinase-like (PK-like)"/>
    <property type="match status" value="1"/>
</dbReference>
<evidence type="ECO:0000256" key="9">
    <source>
        <dbReference type="ARBA" id="ARBA00023180"/>
    </source>
</evidence>
<organism evidence="16 17">
    <name type="scientific">Quercus rubra</name>
    <name type="common">Northern red oak</name>
    <name type="synonym">Quercus borealis</name>
    <dbReference type="NCBI Taxonomy" id="3512"/>
    <lineage>
        <taxon>Eukaryota</taxon>
        <taxon>Viridiplantae</taxon>
        <taxon>Streptophyta</taxon>
        <taxon>Embryophyta</taxon>
        <taxon>Tracheophyta</taxon>
        <taxon>Spermatophyta</taxon>
        <taxon>Magnoliopsida</taxon>
        <taxon>eudicotyledons</taxon>
        <taxon>Gunneridae</taxon>
        <taxon>Pentapetalae</taxon>
        <taxon>rosids</taxon>
        <taxon>fabids</taxon>
        <taxon>Fagales</taxon>
        <taxon>Fagaceae</taxon>
        <taxon>Quercus</taxon>
    </lineage>
</organism>
<dbReference type="PANTHER" id="PTHR32444:SF63">
    <property type="entry name" value="G-TYPE LECTIN S-RECEPTOR-LIKE SERINE_THREONINE-PROTEIN KINASE RKS1"/>
    <property type="match status" value="1"/>
</dbReference>
<dbReference type="InterPro" id="IPR036426">
    <property type="entry name" value="Bulb-type_lectin_dom_sf"/>
</dbReference>
<evidence type="ECO:0000259" key="15">
    <source>
        <dbReference type="PROSITE" id="PS50948"/>
    </source>
</evidence>
<dbReference type="CDD" id="cd00028">
    <property type="entry name" value="B_lectin"/>
    <property type="match status" value="1"/>
</dbReference>
<dbReference type="InterPro" id="IPR011009">
    <property type="entry name" value="Kinase-like_dom_sf"/>
</dbReference>
<dbReference type="Proteomes" id="UP001324115">
    <property type="component" value="Unassembled WGS sequence"/>
</dbReference>
<dbReference type="PROSITE" id="PS50948">
    <property type="entry name" value="PAN"/>
    <property type="match status" value="1"/>
</dbReference>
<feature type="domain" description="Apple" evidence="15">
    <location>
        <begin position="302"/>
        <end position="393"/>
    </location>
</feature>
<dbReference type="PANTHER" id="PTHR32444">
    <property type="entry name" value="BULB-TYPE LECTIN DOMAIN-CONTAINING PROTEIN"/>
    <property type="match status" value="1"/>
</dbReference>
<dbReference type="InterPro" id="IPR001245">
    <property type="entry name" value="Ser-Thr/Tyr_kinase_cat_dom"/>
</dbReference>
<feature type="domain" description="Protein kinase" evidence="13">
    <location>
        <begin position="305"/>
        <end position="616"/>
    </location>
</feature>
<dbReference type="PROSITE" id="PS50927">
    <property type="entry name" value="BULB_LECTIN"/>
    <property type="match status" value="1"/>
</dbReference>
<reference evidence="16 17" key="1">
    <citation type="journal article" date="2023" name="G3 (Bethesda)">
        <title>A haplotype-resolved chromosome-scale genome for Quercus rubra L. provides insights into the genetics of adaptive traits for red oak species.</title>
        <authorList>
            <person name="Kapoor B."/>
            <person name="Jenkins J."/>
            <person name="Schmutz J."/>
            <person name="Zhebentyayeva T."/>
            <person name="Kuelheim C."/>
            <person name="Coggeshall M."/>
            <person name="Heim C."/>
            <person name="Lasky J.R."/>
            <person name="Leites L."/>
            <person name="Islam-Faridi N."/>
            <person name="Romero-Severson J."/>
            <person name="DeLeo V.L."/>
            <person name="Lucas S.M."/>
            <person name="Lazic D."/>
            <person name="Gailing O."/>
            <person name="Carlson J."/>
            <person name="Staton M."/>
        </authorList>
    </citation>
    <scope>NUCLEOTIDE SEQUENCE [LARGE SCALE GENOMIC DNA]</scope>
    <source>
        <strain evidence="16">Pseudo-F2</strain>
    </source>
</reference>
<dbReference type="Gene3D" id="2.90.10.10">
    <property type="entry name" value="Bulb-type lectin domain"/>
    <property type="match status" value="1"/>
</dbReference>
<evidence type="ECO:0000313" key="16">
    <source>
        <dbReference type="EMBL" id="KAK4597880.1"/>
    </source>
</evidence>
<evidence type="ECO:0000259" key="13">
    <source>
        <dbReference type="PROSITE" id="PS50011"/>
    </source>
</evidence>
<keyword evidence="2" id="KW-0723">Serine/threonine-protein kinase</keyword>
<evidence type="ECO:0000256" key="5">
    <source>
        <dbReference type="ARBA" id="ARBA00022741"/>
    </source>
</evidence>
<comment type="catalytic activity">
    <reaction evidence="11">
        <text>L-seryl-[protein] + ATP = O-phospho-L-seryl-[protein] + ADP + H(+)</text>
        <dbReference type="Rhea" id="RHEA:17989"/>
        <dbReference type="Rhea" id="RHEA-COMP:9863"/>
        <dbReference type="Rhea" id="RHEA-COMP:11604"/>
        <dbReference type="ChEBI" id="CHEBI:15378"/>
        <dbReference type="ChEBI" id="CHEBI:29999"/>
        <dbReference type="ChEBI" id="CHEBI:30616"/>
        <dbReference type="ChEBI" id="CHEBI:83421"/>
        <dbReference type="ChEBI" id="CHEBI:456216"/>
        <dbReference type="EC" id="2.7.11.1"/>
    </reaction>
</comment>
<feature type="signal peptide" evidence="12">
    <location>
        <begin position="1"/>
        <end position="25"/>
    </location>
</feature>
<evidence type="ECO:0000256" key="12">
    <source>
        <dbReference type="SAM" id="SignalP"/>
    </source>
</evidence>
<keyword evidence="5" id="KW-0547">Nucleotide-binding</keyword>
<keyword evidence="17" id="KW-1185">Reference proteome</keyword>
<dbReference type="InterPro" id="IPR001480">
    <property type="entry name" value="Bulb-type_lectin_dom"/>
</dbReference>
<dbReference type="GO" id="GO:0004674">
    <property type="term" value="F:protein serine/threonine kinase activity"/>
    <property type="evidence" value="ECO:0007669"/>
    <property type="project" value="UniProtKB-KW"/>
</dbReference>
<dbReference type="PROSITE" id="PS00108">
    <property type="entry name" value="PROTEIN_KINASE_ST"/>
    <property type="match status" value="1"/>
</dbReference>
<dbReference type="Pfam" id="PF08276">
    <property type="entry name" value="PAN_2"/>
    <property type="match status" value="1"/>
</dbReference>
<evidence type="ECO:0000256" key="4">
    <source>
        <dbReference type="ARBA" id="ARBA00022729"/>
    </source>
</evidence>
<dbReference type="Pfam" id="PF07714">
    <property type="entry name" value="PK_Tyr_Ser-Thr"/>
    <property type="match status" value="1"/>
</dbReference>
<keyword evidence="8" id="KW-1015">Disulfide bond</keyword>
<dbReference type="EMBL" id="JAXUIC010000003">
    <property type="protein sequence ID" value="KAK4597880.1"/>
    <property type="molecule type" value="Genomic_DNA"/>
</dbReference>
<dbReference type="PROSITE" id="PS50011">
    <property type="entry name" value="PROTEIN_KINASE_DOM"/>
    <property type="match status" value="1"/>
</dbReference>
<evidence type="ECO:0000256" key="10">
    <source>
        <dbReference type="ARBA" id="ARBA00047899"/>
    </source>
</evidence>
<dbReference type="SUPFAM" id="SSF51110">
    <property type="entry name" value="alpha-D-mannose-specific plant lectins"/>
    <property type="match status" value="1"/>
</dbReference>
<evidence type="ECO:0000256" key="7">
    <source>
        <dbReference type="ARBA" id="ARBA00022840"/>
    </source>
</evidence>
<proteinExistence type="predicted"/>
<evidence type="ECO:0000256" key="2">
    <source>
        <dbReference type="ARBA" id="ARBA00022527"/>
    </source>
</evidence>
<dbReference type="CDD" id="cd01098">
    <property type="entry name" value="PAN_AP_plant"/>
    <property type="match status" value="1"/>
</dbReference>
<dbReference type="SMART" id="SM00473">
    <property type="entry name" value="PAN_AP"/>
    <property type="match status" value="1"/>
</dbReference>
<feature type="chain" id="PRO_5042864709" description="non-specific serine/threonine protein kinase" evidence="12">
    <location>
        <begin position="26"/>
        <end position="616"/>
    </location>
</feature>
<dbReference type="SMART" id="SM00108">
    <property type="entry name" value="B_lectin"/>
    <property type="match status" value="1"/>
</dbReference>